<evidence type="ECO:0000313" key="2">
    <source>
        <dbReference type="EMBL" id="KAK8836121.1"/>
    </source>
</evidence>
<proteinExistence type="predicted"/>
<name>A0ABR2GR31_9EUKA</name>
<protein>
    <submittedName>
        <fullName evidence="2">Uncharacterized protein</fullName>
    </submittedName>
</protein>
<comment type="caution">
    <text evidence="2">The sequence shown here is derived from an EMBL/GenBank/DDBJ whole genome shotgun (WGS) entry which is preliminary data.</text>
</comment>
<evidence type="ECO:0000313" key="3">
    <source>
        <dbReference type="Proteomes" id="UP001470230"/>
    </source>
</evidence>
<evidence type="ECO:0000256" key="1">
    <source>
        <dbReference type="SAM" id="MobiDB-lite"/>
    </source>
</evidence>
<dbReference type="Proteomes" id="UP001470230">
    <property type="component" value="Unassembled WGS sequence"/>
</dbReference>
<accession>A0ABR2GR31</accession>
<organism evidence="2 3">
    <name type="scientific">Tritrichomonas musculus</name>
    <dbReference type="NCBI Taxonomy" id="1915356"/>
    <lineage>
        <taxon>Eukaryota</taxon>
        <taxon>Metamonada</taxon>
        <taxon>Parabasalia</taxon>
        <taxon>Tritrichomonadida</taxon>
        <taxon>Tritrichomonadidae</taxon>
        <taxon>Tritrichomonas</taxon>
    </lineage>
</organism>
<keyword evidence="3" id="KW-1185">Reference proteome</keyword>
<feature type="region of interest" description="Disordered" evidence="1">
    <location>
        <begin position="1"/>
        <end position="28"/>
    </location>
</feature>
<feature type="compositionally biased region" description="Basic and acidic residues" evidence="1">
    <location>
        <begin position="14"/>
        <end position="24"/>
    </location>
</feature>
<sequence>MDKKLINSIISSNKPEKEEQEQNKTRSQAYAQKFQINSNTKSKKGSFDKIKQELESEFMSRFQCISFPAYTEKELIGIAQGLAKRFNCKCDESLINDFIKFHMKWAAPFVNDVQCFTIREIAATIKSLADGCNIYDTVMTIYGARYGSKEKEELENLFLSYPSFKNLRPENSIIAGSEGSDSTQLIRWIEHYRFNIIDISNVFDYLDEAPAVVTEKLSVLLNWDYDDEEDNEYDVPENRQKNRS</sequence>
<dbReference type="InterPro" id="IPR027417">
    <property type="entry name" value="P-loop_NTPase"/>
</dbReference>
<dbReference type="EMBL" id="JAPFFF010000069">
    <property type="protein sequence ID" value="KAK8836121.1"/>
    <property type="molecule type" value="Genomic_DNA"/>
</dbReference>
<gene>
    <name evidence="2" type="ORF">M9Y10_040079</name>
</gene>
<reference evidence="2 3" key="1">
    <citation type="submission" date="2024-04" db="EMBL/GenBank/DDBJ databases">
        <title>Tritrichomonas musculus Genome.</title>
        <authorList>
            <person name="Alves-Ferreira E."/>
            <person name="Grigg M."/>
            <person name="Lorenzi H."/>
            <person name="Galac M."/>
        </authorList>
    </citation>
    <scope>NUCLEOTIDE SEQUENCE [LARGE SCALE GENOMIC DNA]</scope>
    <source>
        <strain evidence="2 3">EAF2021</strain>
    </source>
</reference>
<dbReference type="SUPFAM" id="SSF52540">
    <property type="entry name" value="P-loop containing nucleoside triphosphate hydrolases"/>
    <property type="match status" value="1"/>
</dbReference>